<sequence length="65" mass="7324">MSQQFESTHDNQYSAQEGDIPTVLFITLRVFTNLSLHPASTGCDISIVNASQTFHLYPYFESTSH</sequence>
<dbReference type="InParanoid" id="A7ERH6"/>
<protein>
    <submittedName>
        <fullName evidence="1">Uncharacterized protein</fullName>
    </submittedName>
</protein>
<dbReference type="KEGG" id="ssl:SS1G_07930"/>
<reference evidence="2" key="1">
    <citation type="journal article" date="2011" name="PLoS Genet.">
        <title>Genomic analysis of the necrotrophic fungal pathogens Sclerotinia sclerotiorum and Botrytis cinerea.</title>
        <authorList>
            <person name="Amselem J."/>
            <person name="Cuomo C.A."/>
            <person name="van Kan J.A."/>
            <person name="Viaud M."/>
            <person name="Benito E.P."/>
            <person name="Couloux A."/>
            <person name="Coutinho P.M."/>
            <person name="de Vries R.P."/>
            <person name="Dyer P.S."/>
            <person name="Fillinger S."/>
            <person name="Fournier E."/>
            <person name="Gout L."/>
            <person name="Hahn M."/>
            <person name="Kohn L."/>
            <person name="Lapalu N."/>
            <person name="Plummer K.M."/>
            <person name="Pradier J.M."/>
            <person name="Quevillon E."/>
            <person name="Sharon A."/>
            <person name="Simon A."/>
            <person name="ten Have A."/>
            <person name="Tudzynski B."/>
            <person name="Tudzynski P."/>
            <person name="Wincker P."/>
            <person name="Andrew M."/>
            <person name="Anthouard V."/>
            <person name="Beever R.E."/>
            <person name="Beffa R."/>
            <person name="Benoit I."/>
            <person name="Bouzid O."/>
            <person name="Brault B."/>
            <person name="Chen Z."/>
            <person name="Choquer M."/>
            <person name="Collemare J."/>
            <person name="Cotton P."/>
            <person name="Danchin E.G."/>
            <person name="Da Silva C."/>
            <person name="Gautier A."/>
            <person name="Giraud C."/>
            <person name="Giraud T."/>
            <person name="Gonzalez C."/>
            <person name="Grossetete S."/>
            <person name="Guldener U."/>
            <person name="Henrissat B."/>
            <person name="Howlett B.J."/>
            <person name="Kodira C."/>
            <person name="Kretschmer M."/>
            <person name="Lappartient A."/>
            <person name="Leroch M."/>
            <person name="Levis C."/>
            <person name="Mauceli E."/>
            <person name="Neuveglise C."/>
            <person name="Oeser B."/>
            <person name="Pearson M."/>
            <person name="Poulain J."/>
            <person name="Poussereau N."/>
            <person name="Quesneville H."/>
            <person name="Rascle C."/>
            <person name="Schumacher J."/>
            <person name="Segurens B."/>
            <person name="Sexton A."/>
            <person name="Silva E."/>
            <person name="Sirven C."/>
            <person name="Soanes D.M."/>
            <person name="Talbot N.J."/>
            <person name="Templeton M."/>
            <person name="Yandava C."/>
            <person name="Yarden O."/>
            <person name="Zeng Q."/>
            <person name="Rollins J.A."/>
            <person name="Lebrun M.H."/>
            <person name="Dickman M."/>
        </authorList>
    </citation>
    <scope>NUCLEOTIDE SEQUENCE [LARGE SCALE GENOMIC DNA]</scope>
    <source>
        <strain evidence="2">ATCC 18683 / 1980 / Ss-1</strain>
    </source>
</reference>
<dbReference type="EMBL" id="CH476630">
    <property type="protein sequence ID" value="EDN92068.1"/>
    <property type="molecule type" value="Genomic_DNA"/>
</dbReference>
<dbReference type="AlphaFoldDB" id="A7ERH6"/>
<keyword evidence="2" id="KW-1185">Reference proteome</keyword>
<name>A7ERH6_SCLS1</name>
<dbReference type="RefSeq" id="XP_001591304.1">
    <property type="nucleotide sequence ID" value="XM_001591254.1"/>
</dbReference>
<evidence type="ECO:0000313" key="1">
    <source>
        <dbReference type="EMBL" id="EDN92068.1"/>
    </source>
</evidence>
<proteinExistence type="predicted"/>
<accession>A7ERH6</accession>
<gene>
    <name evidence="1" type="ORF">SS1G_07930</name>
</gene>
<dbReference type="GeneID" id="5487114"/>
<evidence type="ECO:0000313" key="2">
    <source>
        <dbReference type="Proteomes" id="UP000001312"/>
    </source>
</evidence>
<dbReference type="Proteomes" id="UP000001312">
    <property type="component" value="Unassembled WGS sequence"/>
</dbReference>
<organism evidence="1 2">
    <name type="scientific">Sclerotinia sclerotiorum (strain ATCC 18683 / 1980 / Ss-1)</name>
    <name type="common">White mold</name>
    <name type="synonym">Whetzelinia sclerotiorum</name>
    <dbReference type="NCBI Taxonomy" id="665079"/>
    <lineage>
        <taxon>Eukaryota</taxon>
        <taxon>Fungi</taxon>
        <taxon>Dikarya</taxon>
        <taxon>Ascomycota</taxon>
        <taxon>Pezizomycotina</taxon>
        <taxon>Leotiomycetes</taxon>
        <taxon>Helotiales</taxon>
        <taxon>Sclerotiniaceae</taxon>
        <taxon>Sclerotinia</taxon>
    </lineage>
</organism>